<dbReference type="InterPro" id="IPR029016">
    <property type="entry name" value="GAF-like_dom_sf"/>
</dbReference>
<dbReference type="SMART" id="SM00387">
    <property type="entry name" value="HATPase_c"/>
    <property type="match status" value="1"/>
</dbReference>
<protein>
    <recommendedName>
        <fullName evidence="2">histidine kinase</fullName>
        <ecNumber evidence="2">2.7.13.3</ecNumber>
    </recommendedName>
</protein>
<feature type="domain" description="PAS" evidence="9">
    <location>
        <begin position="140"/>
        <end position="211"/>
    </location>
</feature>
<feature type="domain" description="PAC" evidence="10">
    <location>
        <begin position="352"/>
        <end position="405"/>
    </location>
</feature>
<dbReference type="InterPro" id="IPR000014">
    <property type="entry name" value="PAS"/>
</dbReference>
<dbReference type="Proteomes" id="UP001207654">
    <property type="component" value="Unassembled WGS sequence"/>
</dbReference>
<dbReference type="InterPro" id="IPR003018">
    <property type="entry name" value="GAF"/>
</dbReference>
<dbReference type="InterPro" id="IPR036890">
    <property type="entry name" value="HATPase_C_sf"/>
</dbReference>
<feature type="domain" description="Histidine kinase" evidence="7">
    <location>
        <begin position="587"/>
        <end position="805"/>
    </location>
</feature>
<dbReference type="PANTHER" id="PTHR43547">
    <property type="entry name" value="TWO-COMPONENT HISTIDINE KINASE"/>
    <property type="match status" value="1"/>
</dbReference>
<dbReference type="InterPro" id="IPR001789">
    <property type="entry name" value="Sig_transdc_resp-reg_receiver"/>
</dbReference>
<organism evidence="11 12">
    <name type="scientific">Archangium lansingense</name>
    <dbReference type="NCBI Taxonomy" id="2995310"/>
    <lineage>
        <taxon>Bacteria</taxon>
        <taxon>Pseudomonadati</taxon>
        <taxon>Myxococcota</taxon>
        <taxon>Myxococcia</taxon>
        <taxon>Myxococcales</taxon>
        <taxon>Cystobacterineae</taxon>
        <taxon>Archangiaceae</taxon>
        <taxon>Archangium</taxon>
    </lineage>
</organism>
<dbReference type="SUPFAM" id="SSF52172">
    <property type="entry name" value="CheY-like"/>
    <property type="match status" value="1"/>
</dbReference>
<evidence type="ECO:0000313" key="12">
    <source>
        <dbReference type="Proteomes" id="UP001207654"/>
    </source>
</evidence>
<comment type="caution">
    <text evidence="11">The sequence shown here is derived from an EMBL/GenBank/DDBJ whole genome shotgun (WGS) entry which is preliminary data.</text>
</comment>
<dbReference type="InterPro" id="IPR011006">
    <property type="entry name" value="CheY-like_superfamily"/>
</dbReference>
<dbReference type="CDD" id="cd16922">
    <property type="entry name" value="HATPase_EvgS-ArcB-TorS-like"/>
    <property type="match status" value="1"/>
</dbReference>
<feature type="domain" description="PAC" evidence="10">
    <location>
        <begin position="84"/>
        <end position="136"/>
    </location>
</feature>
<evidence type="ECO:0000259" key="9">
    <source>
        <dbReference type="PROSITE" id="PS50112"/>
    </source>
</evidence>
<dbReference type="Pfam" id="PF00072">
    <property type="entry name" value="Response_reg"/>
    <property type="match status" value="1"/>
</dbReference>
<dbReference type="NCBIfam" id="TIGR00229">
    <property type="entry name" value="sensory_box"/>
    <property type="match status" value="3"/>
</dbReference>
<name>A0ABT4A0T9_9BACT</name>
<dbReference type="PRINTS" id="PR00344">
    <property type="entry name" value="BCTRLSENSOR"/>
</dbReference>
<dbReference type="CDD" id="cd00130">
    <property type="entry name" value="PAS"/>
    <property type="match status" value="2"/>
</dbReference>
<dbReference type="SUPFAM" id="SSF47384">
    <property type="entry name" value="Homodimeric domain of signal transducing histidine kinase"/>
    <property type="match status" value="1"/>
</dbReference>
<dbReference type="Gene3D" id="3.30.450.20">
    <property type="entry name" value="PAS domain"/>
    <property type="match status" value="3"/>
</dbReference>
<evidence type="ECO:0000256" key="2">
    <source>
        <dbReference type="ARBA" id="ARBA00012438"/>
    </source>
</evidence>
<keyword evidence="3 6" id="KW-0597">Phosphoprotein</keyword>
<dbReference type="Pfam" id="PF08447">
    <property type="entry name" value="PAS_3"/>
    <property type="match status" value="2"/>
</dbReference>
<accession>A0ABT4A0T9</accession>
<dbReference type="InterPro" id="IPR036097">
    <property type="entry name" value="HisK_dim/P_sf"/>
</dbReference>
<evidence type="ECO:0000313" key="11">
    <source>
        <dbReference type="EMBL" id="MCY1074587.1"/>
    </source>
</evidence>
<dbReference type="SUPFAM" id="SSF55785">
    <property type="entry name" value="PYP-like sensor domain (PAS domain)"/>
    <property type="match status" value="3"/>
</dbReference>
<evidence type="ECO:0000256" key="3">
    <source>
        <dbReference type="ARBA" id="ARBA00022553"/>
    </source>
</evidence>
<dbReference type="InterPro" id="IPR013656">
    <property type="entry name" value="PAS_4"/>
</dbReference>
<dbReference type="SMART" id="SM00448">
    <property type="entry name" value="REC"/>
    <property type="match status" value="1"/>
</dbReference>
<dbReference type="Pfam" id="PF02518">
    <property type="entry name" value="HATPase_c"/>
    <property type="match status" value="1"/>
</dbReference>
<evidence type="ECO:0000259" key="7">
    <source>
        <dbReference type="PROSITE" id="PS50109"/>
    </source>
</evidence>
<dbReference type="EC" id="2.7.13.3" evidence="2"/>
<keyword evidence="5" id="KW-0418">Kinase</keyword>
<dbReference type="CDD" id="cd00082">
    <property type="entry name" value="HisKA"/>
    <property type="match status" value="1"/>
</dbReference>
<dbReference type="InterPro" id="IPR003661">
    <property type="entry name" value="HisK_dim/P_dom"/>
</dbReference>
<dbReference type="PROSITE" id="PS50109">
    <property type="entry name" value="HIS_KIN"/>
    <property type="match status" value="1"/>
</dbReference>
<dbReference type="PROSITE" id="PS50113">
    <property type="entry name" value="PAC"/>
    <property type="match status" value="3"/>
</dbReference>
<dbReference type="Gene3D" id="1.10.287.130">
    <property type="match status" value="1"/>
</dbReference>
<dbReference type="SUPFAM" id="SSF55781">
    <property type="entry name" value="GAF domain-like"/>
    <property type="match status" value="1"/>
</dbReference>
<gene>
    <name evidence="11" type="ORF">OV287_08815</name>
</gene>
<dbReference type="Gene3D" id="3.30.450.40">
    <property type="match status" value="1"/>
</dbReference>
<comment type="catalytic activity">
    <reaction evidence="1">
        <text>ATP + protein L-histidine = ADP + protein N-phospho-L-histidine.</text>
        <dbReference type="EC" id="2.7.13.3"/>
    </reaction>
</comment>
<evidence type="ECO:0000256" key="6">
    <source>
        <dbReference type="PROSITE-ProRule" id="PRU00169"/>
    </source>
</evidence>
<feature type="domain" description="PAC" evidence="10">
    <location>
        <begin position="214"/>
        <end position="266"/>
    </location>
</feature>
<dbReference type="InterPro" id="IPR000700">
    <property type="entry name" value="PAS-assoc_C"/>
</dbReference>
<dbReference type="CDD" id="cd17580">
    <property type="entry name" value="REC_2_DhkD-like"/>
    <property type="match status" value="1"/>
</dbReference>
<sequence length="958" mass="105783">MLALALPARDTLRVRALQADDARLVWMVDEAGRMQEPSPSWTAFTGQSSGQVMGWHWQQAIHPEDRGPLDPEGALLSPGRTGGGELTCRVRRADGVWRDVFARALPVKDETGRLVEWLFLGEDVTERRGGEHTEAALNESEERFRSLVQTSASAIWTTNAQGIPVEDAPTWRAFTGLTLERWLDGTSWLEAIHPEDAPAAREAWRNAVTTKTPFANEYRLRHANGSWRWVMSRAVPVFNLDGSVREWVGTNTDISERKKAEAERDRLLAELETNERLLSAILEQMPSGFLLAGPEGELTYANAQAEAIWGHPLIRASDVKGYAAYRQHRLDGTECPPEELPLARSVLHGEVVRGEVLWMHRPDKDNRFIKLNSAPIRDERGRTIAAVSVFDDITEARQAEEHAARLQVVTSALSQALTPGDVAQTVLSVALGGMGAKAGAVYRHRPDGSLETLHDVGYPESFVRHIRSLPADANNPVLDAVRTGRELWFRSTAELATKYPELVAQRASPADHAVAVLPMWVHGQAVGALVLSYPDPRSCGPEELQFLQMLAQQCGQALERARLYEAAEAERQRAQQASRLKDEFLGVLSHELRTPLTAILGWVQILRTRQLPQDKRERALETIERNARAQTQLVEDLLDVNRIVSGKLRLDVRPTQLEKVIESAVDVVRPAAEARCIHLQVSLGPQPVPLHGDPDRLQQVVWNLLSNAVKFTPQDGNVMVSLGWRPSHVELQVRDTGDGIAPGFLPHLFERFTQADASSTRRHGGLGLGLAIVRHLVELHGGTVEAQSAGKGQGSTFTVRLPLVAPRTDSAEPARALLEHPPQLPTDYPKELHGRHILVVDDETDTRELVATLLQEGKARVSTAATAAQALELLSREQPELLISDIGMPEMDGYALIREVRTRAPEQGGRVPAVALTAYARPEDQAAALRAGFNSHVAKPLEPAELLWVAATLLRQQQ</sequence>
<dbReference type="PROSITE" id="PS50110">
    <property type="entry name" value="RESPONSE_REGULATORY"/>
    <property type="match status" value="1"/>
</dbReference>
<dbReference type="RefSeq" id="WP_267533549.1">
    <property type="nucleotide sequence ID" value="NZ_JAPNKA010000001.1"/>
</dbReference>
<dbReference type="InterPro" id="IPR004358">
    <property type="entry name" value="Sig_transdc_His_kin-like_C"/>
</dbReference>
<dbReference type="Gene3D" id="3.40.50.2300">
    <property type="match status" value="1"/>
</dbReference>
<evidence type="ECO:0000256" key="4">
    <source>
        <dbReference type="ARBA" id="ARBA00022679"/>
    </source>
</evidence>
<dbReference type="SMART" id="SM00091">
    <property type="entry name" value="PAS"/>
    <property type="match status" value="3"/>
</dbReference>
<keyword evidence="12" id="KW-1185">Reference proteome</keyword>
<dbReference type="InterPro" id="IPR003594">
    <property type="entry name" value="HATPase_dom"/>
</dbReference>
<dbReference type="Pfam" id="PF13185">
    <property type="entry name" value="GAF_2"/>
    <property type="match status" value="1"/>
</dbReference>
<dbReference type="InterPro" id="IPR001610">
    <property type="entry name" value="PAC"/>
</dbReference>
<dbReference type="EMBL" id="JAPNKA010000001">
    <property type="protein sequence ID" value="MCY1074587.1"/>
    <property type="molecule type" value="Genomic_DNA"/>
</dbReference>
<dbReference type="InterPro" id="IPR013655">
    <property type="entry name" value="PAS_fold_3"/>
</dbReference>
<dbReference type="Pfam" id="PF08448">
    <property type="entry name" value="PAS_4"/>
    <property type="match status" value="1"/>
</dbReference>
<proteinExistence type="predicted"/>
<reference evidence="11 12" key="1">
    <citation type="submission" date="2022-11" db="EMBL/GenBank/DDBJ databases">
        <title>Minimal conservation of predation-associated metabolite biosynthetic gene clusters underscores biosynthetic potential of Myxococcota including descriptions for ten novel species: Archangium lansinium sp. nov., Myxococcus landrumus sp. nov., Nannocystis bai.</title>
        <authorList>
            <person name="Ahearne A."/>
            <person name="Stevens C."/>
            <person name="Phillips K."/>
        </authorList>
    </citation>
    <scope>NUCLEOTIDE SEQUENCE [LARGE SCALE GENOMIC DNA]</scope>
    <source>
        <strain evidence="11 12">MIWBW</strain>
    </source>
</reference>
<dbReference type="InterPro" id="IPR035965">
    <property type="entry name" value="PAS-like_dom_sf"/>
</dbReference>
<dbReference type="SMART" id="SM00388">
    <property type="entry name" value="HisKA"/>
    <property type="match status" value="1"/>
</dbReference>
<feature type="domain" description="Response regulatory" evidence="8">
    <location>
        <begin position="836"/>
        <end position="954"/>
    </location>
</feature>
<dbReference type="PROSITE" id="PS50112">
    <property type="entry name" value="PAS"/>
    <property type="match status" value="1"/>
</dbReference>
<dbReference type="InterPro" id="IPR005467">
    <property type="entry name" value="His_kinase_dom"/>
</dbReference>
<dbReference type="SMART" id="SM00065">
    <property type="entry name" value="GAF"/>
    <property type="match status" value="1"/>
</dbReference>
<dbReference type="SMART" id="SM00086">
    <property type="entry name" value="PAC"/>
    <property type="match status" value="3"/>
</dbReference>
<feature type="modified residue" description="4-aspartylphosphate" evidence="6">
    <location>
        <position position="885"/>
    </location>
</feature>
<dbReference type="Pfam" id="PF00512">
    <property type="entry name" value="HisKA"/>
    <property type="match status" value="1"/>
</dbReference>
<dbReference type="SUPFAM" id="SSF55874">
    <property type="entry name" value="ATPase domain of HSP90 chaperone/DNA topoisomerase II/histidine kinase"/>
    <property type="match status" value="1"/>
</dbReference>
<dbReference type="Gene3D" id="3.30.565.10">
    <property type="entry name" value="Histidine kinase-like ATPase, C-terminal domain"/>
    <property type="match status" value="1"/>
</dbReference>
<dbReference type="PANTHER" id="PTHR43547:SF2">
    <property type="entry name" value="HYBRID SIGNAL TRANSDUCTION HISTIDINE KINASE C"/>
    <property type="match status" value="1"/>
</dbReference>
<evidence type="ECO:0000256" key="1">
    <source>
        <dbReference type="ARBA" id="ARBA00000085"/>
    </source>
</evidence>
<evidence type="ECO:0000259" key="8">
    <source>
        <dbReference type="PROSITE" id="PS50110"/>
    </source>
</evidence>
<evidence type="ECO:0000256" key="5">
    <source>
        <dbReference type="ARBA" id="ARBA00022777"/>
    </source>
</evidence>
<evidence type="ECO:0000259" key="10">
    <source>
        <dbReference type="PROSITE" id="PS50113"/>
    </source>
</evidence>
<keyword evidence="4" id="KW-0808">Transferase</keyword>